<dbReference type="eggNOG" id="COG1487">
    <property type="taxonomic scope" value="Bacteria"/>
</dbReference>
<dbReference type="InterPro" id="IPR002716">
    <property type="entry name" value="PIN_dom"/>
</dbReference>
<dbReference type="InterPro" id="IPR029060">
    <property type="entry name" value="PIN-like_dom_sf"/>
</dbReference>
<dbReference type="KEGG" id="fae:FAES_4494"/>
<feature type="domain" description="PIN" evidence="8">
    <location>
        <begin position="41"/>
        <end position="119"/>
    </location>
</feature>
<dbReference type="RefSeq" id="WP_015333592.1">
    <property type="nucleotide sequence ID" value="NC_020054.1"/>
</dbReference>
<dbReference type="OrthoDB" id="676982at2"/>
<evidence type="ECO:0000259" key="8">
    <source>
        <dbReference type="Pfam" id="PF01850"/>
    </source>
</evidence>
<keyword evidence="5" id="KW-0378">Hydrolase</keyword>
<gene>
    <name evidence="9" type="ORF">FAES_4494</name>
</gene>
<evidence type="ECO:0000313" key="10">
    <source>
        <dbReference type="Proteomes" id="UP000011058"/>
    </source>
</evidence>
<evidence type="ECO:0000256" key="6">
    <source>
        <dbReference type="ARBA" id="ARBA00022842"/>
    </source>
</evidence>
<dbReference type="SUPFAM" id="SSF88723">
    <property type="entry name" value="PIN domain-like"/>
    <property type="match status" value="1"/>
</dbReference>
<dbReference type="PANTHER" id="PTHR33653">
    <property type="entry name" value="RIBONUCLEASE VAPC2"/>
    <property type="match status" value="1"/>
</dbReference>
<keyword evidence="2" id="KW-1277">Toxin-antitoxin system</keyword>
<dbReference type="GO" id="GO:0004518">
    <property type="term" value="F:nuclease activity"/>
    <property type="evidence" value="ECO:0007669"/>
    <property type="project" value="UniProtKB-KW"/>
</dbReference>
<dbReference type="Proteomes" id="UP000011058">
    <property type="component" value="Chromosome"/>
</dbReference>
<dbReference type="EMBL" id="HE796683">
    <property type="protein sequence ID" value="CCH02493.1"/>
    <property type="molecule type" value="Genomic_DNA"/>
</dbReference>
<comment type="similarity">
    <text evidence="7">Belongs to the PINc/VapC protein family.</text>
</comment>
<evidence type="ECO:0000313" key="9">
    <source>
        <dbReference type="EMBL" id="CCH02493.1"/>
    </source>
</evidence>
<name>I0KEE0_9BACT</name>
<keyword evidence="3" id="KW-0540">Nuclease</keyword>
<evidence type="ECO:0000256" key="4">
    <source>
        <dbReference type="ARBA" id="ARBA00022723"/>
    </source>
</evidence>
<keyword evidence="10" id="KW-1185">Reference proteome</keyword>
<proteinExistence type="inferred from homology"/>
<dbReference type="Gene3D" id="3.40.50.1010">
    <property type="entry name" value="5'-nuclease"/>
    <property type="match status" value="1"/>
</dbReference>
<dbReference type="GO" id="GO:0016787">
    <property type="term" value="F:hydrolase activity"/>
    <property type="evidence" value="ECO:0007669"/>
    <property type="project" value="UniProtKB-KW"/>
</dbReference>
<keyword evidence="6" id="KW-0460">Magnesium</keyword>
<dbReference type="InterPro" id="IPR050556">
    <property type="entry name" value="Type_II_TA_system_RNase"/>
</dbReference>
<dbReference type="Pfam" id="PF01850">
    <property type="entry name" value="PIN"/>
    <property type="match status" value="1"/>
</dbReference>
<evidence type="ECO:0000256" key="5">
    <source>
        <dbReference type="ARBA" id="ARBA00022801"/>
    </source>
</evidence>
<comment type="cofactor">
    <cofactor evidence="1">
        <name>Mg(2+)</name>
        <dbReference type="ChEBI" id="CHEBI:18420"/>
    </cofactor>
</comment>
<organism evidence="9 10">
    <name type="scientific">Fibrella aestuarina BUZ 2</name>
    <dbReference type="NCBI Taxonomy" id="1166018"/>
    <lineage>
        <taxon>Bacteria</taxon>
        <taxon>Pseudomonadati</taxon>
        <taxon>Bacteroidota</taxon>
        <taxon>Cytophagia</taxon>
        <taxon>Cytophagales</taxon>
        <taxon>Spirosomataceae</taxon>
        <taxon>Fibrella</taxon>
    </lineage>
</organism>
<dbReference type="HOGENOM" id="CLU_118482_0_0_10"/>
<evidence type="ECO:0000256" key="3">
    <source>
        <dbReference type="ARBA" id="ARBA00022722"/>
    </source>
</evidence>
<protein>
    <recommendedName>
        <fullName evidence="8">PIN domain-containing protein</fullName>
    </recommendedName>
</protein>
<reference evidence="9 10" key="1">
    <citation type="journal article" date="2012" name="J. Bacteriol.">
        <title>Genome Sequence of Fibrella aestuarina BUZ 2T, a Filamentous Marine Bacterium.</title>
        <authorList>
            <person name="Filippini M."/>
            <person name="Qi W."/>
            <person name="Blom J."/>
            <person name="Goesmann A."/>
            <person name="Smits T.H."/>
            <person name="Bagheri H.C."/>
        </authorList>
    </citation>
    <scope>NUCLEOTIDE SEQUENCE [LARGE SCALE GENOMIC DNA]</scope>
    <source>
        <strain evidence="10">BUZ 2T</strain>
    </source>
</reference>
<dbReference type="PANTHER" id="PTHR33653:SF1">
    <property type="entry name" value="RIBONUCLEASE VAPC2"/>
    <property type="match status" value="1"/>
</dbReference>
<dbReference type="GO" id="GO:0046872">
    <property type="term" value="F:metal ion binding"/>
    <property type="evidence" value="ECO:0007669"/>
    <property type="project" value="UniProtKB-KW"/>
</dbReference>
<evidence type="ECO:0000256" key="2">
    <source>
        <dbReference type="ARBA" id="ARBA00022649"/>
    </source>
</evidence>
<dbReference type="CDD" id="cd18738">
    <property type="entry name" value="PIN_VapC4-5_FitB-like"/>
    <property type="match status" value="1"/>
</dbReference>
<accession>I0KEE0</accession>
<dbReference type="AlphaFoldDB" id="I0KEE0"/>
<keyword evidence="4" id="KW-0479">Metal-binding</keyword>
<evidence type="ECO:0000256" key="7">
    <source>
        <dbReference type="ARBA" id="ARBA00038093"/>
    </source>
</evidence>
<sequence>MVTRYLIDSSAISQYLEARMPESGLQFMDNVFAIESNLSVITQIELLTWQPPETDLAEKITIYIDDSTVFELTPAVVAETIRLRRKYRIKTPDAIIAATALVNGFQLITDNERDFNNIKGLRVINPNRL</sequence>
<dbReference type="STRING" id="1166018.FAES_4494"/>
<evidence type="ECO:0000256" key="1">
    <source>
        <dbReference type="ARBA" id="ARBA00001946"/>
    </source>
</evidence>